<accession>A0A1D6FN32</accession>
<dbReference type="EMBL" id="CM000784">
    <property type="protein sequence ID" value="AQK93067.1"/>
    <property type="molecule type" value="Genomic_DNA"/>
</dbReference>
<dbReference type="AlphaFoldDB" id="A0A1D6FN32"/>
<name>A0A1D6FN32_MAIZE</name>
<proteinExistence type="predicted"/>
<organism evidence="1">
    <name type="scientific">Zea mays</name>
    <name type="common">Maize</name>
    <dbReference type="NCBI Taxonomy" id="4577"/>
    <lineage>
        <taxon>Eukaryota</taxon>
        <taxon>Viridiplantae</taxon>
        <taxon>Streptophyta</taxon>
        <taxon>Embryophyta</taxon>
        <taxon>Tracheophyta</taxon>
        <taxon>Spermatophyta</taxon>
        <taxon>Magnoliopsida</taxon>
        <taxon>Liliopsida</taxon>
        <taxon>Poales</taxon>
        <taxon>Poaceae</taxon>
        <taxon>PACMAD clade</taxon>
        <taxon>Panicoideae</taxon>
        <taxon>Andropogonodae</taxon>
        <taxon>Andropogoneae</taxon>
        <taxon>Tripsacinae</taxon>
        <taxon>Zea</taxon>
    </lineage>
</organism>
<gene>
    <name evidence="1" type="ORF">ZEAMMB73_Zm00001d009917</name>
</gene>
<evidence type="ECO:0000313" key="1">
    <source>
        <dbReference type="EMBL" id="AQK93067.1"/>
    </source>
</evidence>
<sequence length="239" mass="26837">MPPPRLHLGTYAQPADCHVDPPRQHIFLLPTGPTSAIPQRTCPTSHARLASAAARLARPRQSLPGFPYMHQRPILWKPRQWRPDLLCLPLRAAPTNLAGTAIPPRTPYRLPLRAAPTNLEAWSMAPSPSIAFPYVLQAPALPSPMRCTHKFGKPNLRRRFWKARSRSSNHNNYTPNFALTLIKKVAIPSCAHHRPLTPSCAHQRLGAYSPFASVHGKYSKETRADIPKKEMEAERTRCQ</sequence>
<protein>
    <submittedName>
        <fullName evidence="1">Uncharacterized protein</fullName>
    </submittedName>
</protein>
<dbReference type="InParanoid" id="A0A1D6FN32"/>
<reference evidence="1" key="1">
    <citation type="submission" date="2015-12" db="EMBL/GenBank/DDBJ databases">
        <title>Update maize B73 reference genome by single molecule sequencing technologies.</title>
        <authorList>
            <consortium name="Maize Genome Sequencing Project"/>
            <person name="Ware D."/>
        </authorList>
    </citation>
    <scope>NUCLEOTIDE SEQUENCE</scope>
    <source>
        <tissue evidence="1">Seedling</tissue>
    </source>
</reference>